<dbReference type="GO" id="GO:0005737">
    <property type="term" value="C:cytoplasm"/>
    <property type="evidence" value="ECO:0007669"/>
    <property type="project" value="TreeGrafter"/>
</dbReference>
<keyword evidence="3" id="KW-1185">Reference proteome</keyword>
<dbReference type="AlphaFoldDB" id="A0A225ADQ9"/>
<dbReference type="OrthoDB" id="4225668at2759"/>
<accession>A0A225ADQ9</accession>
<dbReference type="GeneID" id="31004758"/>
<proteinExistence type="predicted"/>
<dbReference type="Proteomes" id="UP000214365">
    <property type="component" value="Unassembled WGS sequence"/>
</dbReference>
<dbReference type="Gene3D" id="1.10.510.10">
    <property type="entry name" value="Transferase(Phosphotransferase) domain 1"/>
    <property type="match status" value="1"/>
</dbReference>
<dbReference type="SUPFAM" id="SSF56112">
    <property type="entry name" value="Protein kinase-like (PK-like)"/>
    <property type="match status" value="1"/>
</dbReference>
<dbReference type="RefSeq" id="XP_020119443.1">
    <property type="nucleotide sequence ID" value="XM_020267446.1"/>
</dbReference>
<dbReference type="SMART" id="SM00220">
    <property type="entry name" value="S_TKc"/>
    <property type="match status" value="1"/>
</dbReference>
<dbReference type="InterPro" id="IPR011009">
    <property type="entry name" value="Kinase-like_dom_sf"/>
</dbReference>
<dbReference type="Pfam" id="PF00069">
    <property type="entry name" value="Pkinase"/>
    <property type="match status" value="1"/>
</dbReference>
<dbReference type="InterPro" id="IPR000719">
    <property type="entry name" value="Prot_kinase_dom"/>
</dbReference>
<dbReference type="GO" id="GO:0005524">
    <property type="term" value="F:ATP binding"/>
    <property type="evidence" value="ECO:0007669"/>
    <property type="project" value="InterPro"/>
</dbReference>
<dbReference type="InterPro" id="IPR053235">
    <property type="entry name" value="Ser_Thr_kinase"/>
</dbReference>
<feature type="domain" description="Protein kinase" evidence="1">
    <location>
        <begin position="40"/>
        <end position="311"/>
    </location>
</feature>
<evidence type="ECO:0000313" key="2">
    <source>
        <dbReference type="EMBL" id="OKL59322.1"/>
    </source>
</evidence>
<name>A0A225ADQ9_TALAT</name>
<evidence type="ECO:0000259" key="1">
    <source>
        <dbReference type="PROSITE" id="PS50011"/>
    </source>
</evidence>
<dbReference type="PANTHER" id="PTHR24361:SF785">
    <property type="entry name" value="DUAL SPECIFICITY MITOGEN-ACTIVATED PROTEIN KINASE KINASE 1"/>
    <property type="match status" value="1"/>
</dbReference>
<evidence type="ECO:0000313" key="3">
    <source>
        <dbReference type="Proteomes" id="UP000214365"/>
    </source>
</evidence>
<comment type="caution">
    <text evidence="2">The sequence shown here is derived from an EMBL/GenBank/DDBJ whole genome shotgun (WGS) entry which is preliminary data.</text>
</comment>
<protein>
    <recommendedName>
        <fullName evidence="1">Protein kinase domain-containing protein</fullName>
    </recommendedName>
</protein>
<dbReference type="EMBL" id="LFMY01000007">
    <property type="protein sequence ID" value="OKL59322.1"/>
    <property type="molecule type" value="Genomic_DNA"/>
</dbReference>
<dbReference type="GO" id="GO:0004674">
    <property type="term" value="F:protein serine/threonine kinase activity"/>
    <property type="evidence" value="ECO:0007669"/>
    <property type="project" value="TreeGrafter"/>
</dbReference>
<organism evidence="2 3">
    <name type="scientific">Talaromyces atroroseus</name>
    <dbReference type="NCBI Taxonomy" id="1441469"/>
    <lineage>
        <taxon>Eukaryota</taxon>
        <taxon>Fungi</taxon>
        <taxon>Dikarya</taxon>
        <taxon>Ascomycota</taxon>
        <taxon>Pezizomycotina</taxon>
        <taxon>Eurotiomycetes</taxon>
        <taxon>Eurotiomycetidae</taxon>
        <taxon>Eurotiales</taxon>
        <taxon>Trichocomaceae</taxon>
        <taxon>Talaromyces</taxon>
        <taxon>Talaromyces sect. Trachyspermi</taxon>
    </lineage>
</organism>
<dbReference type="PANTHER" id="PTHR24361">
    <property type="entry name" value="MITOGEN-ACTIVATED KINASE KINASE KINASE"/>
    <property type="match status" value="1"/>
</dbReference>
<dbReference type="PROSITE" id="PS50011">
    <property type="entry name" value="PROTEIN_KINASE_DOM"/>
    <property type="match status" value="1"/>
</dbReference>
<dbReference type="STRING" id="1441469.A0A225ADQ9"/>
<gene>
    <name evidence="2" type="ORF">UA08_05002</name>
</gene>
<reference evidence="2 3" key="1">
    <citation type="submission" date="2015-06" db="EMBL/GenBank/DDBJ databases">
        <title>Talaromyces atroroseus IBT 11181 draft genome.</title>
        <authorList>
            <person name="Rasmussen K.B."/>
            <person name="Rasmussen S."/>
            <person name="Petersen B."/>
            <person name="Sicheritz-Ponten T."/>
            <person name="Mortensen U.H."/>
            <person name="Thrane U."/>
        </authorList>
    </citation>
    <scope>NUCLEOTIDE SEQUENCE [LARGE SCALE GENOMIC DNA]</scope>
    <source>
        <strain evidence="2 3">IBT 11181</strain>
    </source>
</reference>
<sequence length="311" mass="34232">MSRRRIARLSLNKTVNGPPVLVRDGEDQIIADTEASHLPFSCAESVQDSRMDSIFVVFPRTYGDGYSGMKIGDLSCRPTLVKKIAIGDTFEKKDLVRRTSHPNLVNLTDVSVNKDAIYFSYERTGASLTELLPFIRGDEIAVASICKKILHGLMYIHDVLNTSHGDLKCDNVHISEDGEVKIGNSSRKRIRTIKFANASVGNIGESLIRLGNNGDSARDVEAVYKIAATLLGTSSSLSIAHVSGLMADHFTNLPNHISPRDVLKHPFFRISQDSWYLSHLGVTHSLLAHTYAQTKPGSHEDADEEDGEECV</sequence>